<reference evidence="1" key="1">
    <citation type="submission" date="2021-03" db="EMBL/GenBank/DDBJ databases">
        <authorList>
            <consortium name="DOE Joint Genome Institute"/>
            <person name="Ahrendt S."/>
            <person name="Looney B.P."/>
            <person name="Miyauchi S."/>
            <person name="Morin E."/>
            <person name="Drula E."/>
            <person name="Courty P.E."/>
            <person name="Chicoki N."/>
            <person name="Fauchery L."/>
            <person name="Kohler A."/>
            <person name="Kuo A."/>
            <person name="Labutti K."/>
            <person name="Pangilinan J."/>
            <person name="Lipzen A."/>
            <person name="Riley R."/>
            <person name="Andreopoulos W."/>
            <person name="He G."/>
            <person name="Johnson J."/>
            <person name="Barry K.W."/>
            <person name="Grigoriev I.V."/>
            <person name="Nagy L."/>
            <person name="Hibbett D."/>
            <person name="Henrissat B."/>
            <person name="Matheny P.B."/>
            <person name="Labbe J."/>
            <person name="Martin F."/>
        </authorList>
    </citation>
    <scope>NUCLEOTIDE SEQUENCE</scope>
    <source>
        <strain evidence="1">HHB10654</strain>
    </source>
</reference>
<evidence type="ECO:0000313" key="2">
    <source>
        <dbReference type="Proteomes" id="UP000814140"/>
    </source>
</evidence>
<keyword evidence="2" id="KW-1185">Reference proteome</keyword>
<dbReference type="EMBL" id="MU277210">
    <property type="protein sequence ID" value="KAI0061927.1"/>
    <property type="molecule type" value="Genomic_DNA"/>
</dbReference>
<dbReference type="Proteomes" id="UP000814140">
    <property type="component" value="Unassembled WGS sequence"/>
</dbReference>
<organism evidence="1 2">
    <name type="scientific">Artomyces pyxidatus</name>
    <dbReference type="NCBI Taxonomy" id="48021"/>
    <lineage>
        <taxon>Eukaryota</taxon>
        <taxon>Fungi</taxon>
        <taxon>Dikarya</taxon>
        <taxon>Basidiomycota</taxon>
        <taxon>Agaricomycotina</taxon>
        <taxon>Agaricomycetes</taxon>
        <taxon>Russulales</taxon>
        <taxon>Auriscalpiaceae</taxon>
        <taxon>Artomyces</taxon>
    </lineage>
</organism>
<name>A0ACB8T0F3_9AGAM</name>
<reference evidence="1" key="2">
    <citation type="journal article" date="2022" name="New Phytol.">
        <title>Evolutionary transition to the ectomycorrhizal habit in the genomes of a hyperdiverse lineage of mushroom-forming fungi.</title>
        <authorList>
            <person name="Looney B."/>
            <person name="Miyauchi S."/>
            <person name="Morin E."/>
            <person name="Drula E."/>
            <person name="Courty P.E."/>
            <person name="Kohler A."/>
            <person name="Kuo A."/>
            <person name="LaButti K."/>
            <person name="Pangilinan J."/>
            <person name="Lipzen A."/>
            <person name="Riley R."/>
            <person name="Andreopoulos W."/>
            <person name="He G."/>
            <person name="Johnson J."/>
            <person name="Nolan M."/>
            <person name="Tritt A."/>
            <person name="Barry K.W."/>
            <person name="Grigoriev I.V."/>
            <person name="Nagy L.G."/>
            <person name="Hibbett D."/>
            <person name="Henrissat B."/>
            <person name="Matheny P.B."/>
            <person name="Labbe J."/>
            <person name="Martin F.M."/>
        </authorList>
    </citation>
    <scope>NUCLEOTIDE SEQUENCE</scope>
    <source>
        <strain evidence="1">HHB10654</strain>
    </source>
</reference>
<protein>
    <submittedName>
        <fullName evidence="1">Aryl-alcohol-oxidase from pleurotus Eryingii</fullName>
    </submittedName>
</protein>
<evidence type="ECO:0000313" key="1">
    <source>
        <dbReference type="EMBL" id="KAI0061927.1"/>
    </source>
</evidence>
<comment type="caution">
    <text evidence="1">The sequence shown here is derived from an EMBL/GenBank/DDBJ whole genome shotgun (WGS) entry which is preliminary data.</text>
</comment>
<proteinExistence type="predicted"/>
<gene>
    <name evidence="1" type="ORF">BV25DRAFT_1916582</name>
</gene>
<sequence>MQPLLFFASVLPTALAKVYTNPLQLPYRQYDFVVVGAGPGGSVVANRLSAEASNTVLLIEAGPTDDVLPIVHIPFLCTTLAPDTAVTWNYTTVPLPGLNNRSIPYPRGRVLGGSSSINYMAWTRGPQSDFDRYAAVASDPGWSWNAVRSLAKSIEGMVPPADGHNTSGQILPSIHGTRGPVKFSVQGYPSELDSRIFATTEELPEFPYNEDQNSGNPLGIGWGQYAIAGGTRTSAATAYLAPILSRPNLDILVNTQVTKIVQTGSESGVPIFRGVQFAASPTSEVHELHVMREVIVSAGAVNTPQLLMLSGIGPATHLKTLGIEPVVDLPDVGQNLQDHPLMPNVFAVNSTSTWDNLARNASLSTADLAQWEANRTGLFTSSPSLEMGWLRLPSNATIFQTEADPSSGPHSPHYEFFFAETFLSYVMPAPATGNYMLVASNVITPTSRGSITLASKNPFDPPVIDPALLNSAFDIFAVREAMKAVRRFVAAAAWKGYVISQVEALNEATTDEELETYARNNAGTVFHPVGTAKMAPRDSEDGVVNPDLTVKKTMGLRVVDASIFPFIPGAHPQFQVYLVAERASQLILTGS</sequence>
<accession>A0ACB8T0F3</accession>